<accession>A0A498IBF8</accession>
<dbReference type="InterPro" id="IPR009068">
    <property type="entry name" value="uS15_NS1_RNA-bd_sf"/>
</dbReference>
<comment type="caution">
    <text evidence="1">The sequence shown here is derived from an EMBL/GenBank/DDBJ whole genome shotgun (WGS) entry which is preliminary data.</text>
</comment>
<gene>
    <name evidence="1" type="ORF">DVH24_006981</name>
</gene>
<dbReference type="Gene3D" id="1.10.287.10">
    <property type="entry name" value="S15/NS1, RNA-binding"/>
    <property type="match status" value="1"/>
</dbReference>
<evidence type="ECO:0000313" key="2">
    <source>
        <dbReference type="Proteomes" id="UP000290289"/>
    </source>
</evidence>
<sequence>MNNSFATRARYEDLLHIYNYTKKNNLSHRGLCKILGKRQRFLSYLSKKNIICYKELINRPCYFSPTVSLLPPPPHNSSLLPIHEPQHESDRLFFLLHFHGSTPTSSVISNGFQAGLQRFDSNLLIWGSADKLIFWDFWSLKWCIQDLAEGVLQCIILIAFGDLQSSSDISIKYKKK</sequence>
<reference evidence="1 2" key="1">
    <citation type="submission" date="2018-10" db="EMBL/GenBank/DDBJ databases">
        <title>A high-quality apple genome assembly.</title>
        <authorList>
            <person name="Hu J."/>
        </authorList>
    </citation>
    <scope>NUCLEOTIDE SEQUENCE [LARGE SCALE GENOMIC DNA]</scope>
    <source>
        <strain evidence="2">cv. HFTH1</strain>
        <tissue evidence="1">Young leaf</tissue>
    </source>
</reference>
<proteinExistence type="predicted"/>
<protein>
    <submittedName>
        <fullName evidence="1">Uncharacterized protein</fullName>
    </submittedName>
</protein>
<dbReference type="EMBL" id="RDQH01000339">
    <property type="protein sequence ID" value="RXH78911.1"/>
    <property type="molecule type" value="Genomic_DNA"/>
</dbReference>
<organism evidence="1 2">
    <name type="scientific">Malus domestica</name>
    <name type="common">Apple</name>
    <name type="synonym">Pyrus malus</name>
    <dbReference type="NCBI Taxonomy" id="3750"/>
    <lineage>
        <taxon>Eukaryota</taxon>
        <taxon>Viridiplantae</taxon>
        <taxon>Streptophyta</taxon>
        <taxon>Embryophyta</taxon>
        <taxon>Tracheophyta</taxon>
        <taxon>Spermatophyta</taxon>
        <taxon>Magnoliopsida</taxon>
        <taxon>eudicotyledons</taxon>
        <taxon>Gunneridae</taxon>
        <taxon>Pentapetalae</taxon>
        <taxon>rosids</taxon>
        <taxon>fabids</taxon>
        <taxon>Rosales</taxon>
        <taxon>Rosaceae</taxon>
        <taxon>Amygdaloideae</taxon>
        <taxon>Maleae</taxon>
        <taxon>Malus</taxon>
    </lineage>
</organism>
<keyword evidence="2" id="KW-1185">Reference proteome</keyword>
<dbReference type="STRING" id="3750.A0A498IBF8"/>
<dbReference type="SUPFAM" id="SSF47060">
    <property type="entry name" value="S15/NS1 RNA-binding domain"/>
    <property type="match status" value="1"/>
</dbReference>
<evidence type="ECO:0000313" key="1">
    <source>
        <dbReference type="EMBL" id="RXH78911.1"/>
    </source>
</evidence>
<dbReference type="AlphaFoldDB" id="A0A498IBF8"/>
<dbReference type="Proteomes" id="UP000290289">
    <property type="component" value="Chromosome 13"/>
</dbReference>
<name>A0A498IBF8_MALDO</name>